<comment type="caution">
    <text evidence="2">The sequence shown here is derived from an EMBL/GenBank/DDBJ whole genome shotgun (WGS) entry which is preliminary data.</text>
</comment>
<dbReference type="Proteomes" id="UP000217005">
    <property type="component" value="Unassembled WGS sequence"/>
</dbReference>
<organism evidence="2 3">
    <name type="scientific">Bordetella genomosp. 1</name>
    <dbReference type="NCBI Taxonomy" id="1395607"/>
    <lineage>
        <taxon>Bacteria</taxon>
        <taxon>Pseudomonadati</taxon>
        <taxon>Pseudomonadota</taxon>
        <taxon>Betaproteobacteria</taxon>
        <taxon>Burkholderiales</taxon>
        <taxon>Alcaligenaceae</taxon>
        <taxon>Bordetella</taxon>
    </lineage>
</organism>
<accession>A0A261SNS6</accession>
<proteinExistence type="predicted"/>
<evidence type="ECO:0000313" key="2">
    <source>
        <dbReference type="EMBL" id="OZI39016.1"/>
    </source>
</evidence>
<evidence type="ECO:0008006" key="4">
    <source>
        <dbReference type="Google" id="ProtNLM"/>
    </source>
</evidence>
<dbReference type="Pfam" id="PF07120">
    <property type="entry name" value="DUF1376"/>
    <property type="match status" value="1"/>
</dbReference>
<sequence>MNYYPHHIGDFRSGTVNMSRQARWIYRDLMDVYYDTEKPLPDDLDLLCDMVGVESDDERRIVERLLRFKFSKTDEGYRHERCDAEIAAYHQKAAQARKNGKAGGRPRKQPASDQKPSRFPAGSDPDAIGSQEQTGSKANQEPRTNNQETEELPPTPRKRGAGFDASSIDLPDWLDREDWQAWIADRKARKKPVTEEAPSGSCISSRPTAAKGTNLPT</sequence>
<evidence type="ECO:0000256" key="1">
    <source>
        <dbReference type="SAM" id="MobiDB-lite"/>
    </source>
</evidence>
<feature type="compositionally biased region" description="Polar residues" evidence="1">
    <location>
        <begin position="130"/>
        <end position="147"/>
    </location>
</feature>
<dbReference type="AlphaFoldDB" id="A0A261SNS6"/>
<dbReference type="RefSeq" id="WP_094825390.1">
    <property type="nucleotide sequence ID" value="NZ_NEVL01000002.1"/>
</dbReference>
<gene>
    <name evidence="2" type="ORF">CEG14_05630</name>
</gene>
<feature type="compositionally biased region" description="Basic residues" evidence="1">
    <location>
        <begin position="98"/>
        <end position="108"/>
    </location>
</feature>
<dbReference type="EMBL" id="NEVL01000002">
    <property type="protein sequence ID" value="OZI39016.1"/>
    <property type="molecule type" value="Genomic_DNA"/>
</dbReference>
<protein>
    <recommendedName>
        <fullName evidence="4">DUF1376 domain-containing protein</fullName>
    </recommendedName>
</protein>
<name>A0A261SNS6_9BORD</name>
<evidence type="ECO:0000313" key="3">
    <source>
        <dbReference type="Proteomes" id="UP000217005"/>
    </source>
</evidence>
<feature type="region of interest" description="Disordered" evidence="1">
    <location>
        <begin position="93"/>
        <end position="217"/>
    </location>
</feature>
<dbReference type="InterPro" id="IPR010781">
    <property type="entry name" value="DUF1376"/>
</dbReference>
<reference evidence="2 3" key="1">
    <citation type="submission" date="2017-05" db="EMBL/GenBank/DDBJ databases">
        <title>Complete and WGS of Bordetella genogroups.</title>
        <authorList>
            <person name="Spilker T."/>
            <person name="LiPuma J."/>
        </authorList>
    </citation>
    <scope>NUCLEOTIDE SEQUENCE [LARGE SCALE GENOMIC DNA]</scope>
    <source>
        <strain evidence="2 3">AU17610</strain>
    </source>
</reference>
<dbReference type="OrthoDB" id="5526813at2"/>